<evidence type="ECO:0000256" key="2">
    <source>
        <dbReference type="ARBA" id="ARBA00005975"/>
    </source>
</evidence>
<keyword evidence="5 6" id="KW-0472">Membrane</keyword>
<evidence type="ECO:0000256" key="3">
    <source>
        <dbReference type="ARBA" id="ARBA00022723"/>
    </source>
</evidence>
<name>A0A9P8EXQ5_AURME</name>
<evidence type="ECO:0000256" key="6">
    <source>
        <dbReference type="SAM" id="Phobius"/>
    </source>
</evidence>
<dbReference type="EMBL" id="JAHFXF010000023">
    <property type="protein sequence ID" value="KAG9700008.1"/>
    <property type="molecule type" value="Genomic_DNA"/>
</dbReference>
<proteinExistence type="inferred from homology"/>
<protein>
    <recommendedName>
        <fullName evidence="7">LITAF domain-containing protein</fullName>
    </recommendedName>
</protein>
<keyword evidence="6" id="KW-1133">Transmembrane helix</keyword>
<dbReference type="InterPro" id="IPR037519">
    <property type="entry name" value="LITAF_fam"/>
</dbReference>
<feature type="domain" description="LITAF" evidence="7">
    <location>
        <begin position="15"/>
        <end position="97"/>
    </location>
</feature>
<evidence type="ECO:0000256" key="4">
    <source>
        <dbReference type="ARBA" id="ARBA00022833"/>
    </source>
</evidence>
<comment type="caution">
    <text evidence="8">The sequence shown here is derived from an EMBL/GenBank/DDBJ whole genome shotgun (WGS) entry which is preliminary data.</text>
</comment>
<dbReference type="Proteomes" id="UP000779574">
    <property type="component" value="Unassembled WGS sequence"/>
</dbReference>
<dbReference type="PANTHER" id="PTHR23292">
    <property type="entry name" value="LIPOPOLYSACCHARIDE-INDUCED TUMOR NECROSIS FACTOR-ALPHA FACTOR"/>
    <property type="match status" value="1"/>
</dbReference>
<dbReference type="Pfam" id="PF10601">
    <property type="entry name" value="zf-LITAF-like"/>
    <property type="match status" value="1"/>
</dbReference>
<reference evidence="8" key="2">
    <citation type="submission" date="2021-08" db="EMBL/GenBank/DDBJ databases">
        <authorList>
            <person name="Gostincar C."/>
            <person name="Sun X."/>
            <person name="Song Z."/>
            <person name="Gunde-Cimerman N."/>
        </authorList>
    </citation>
    <scope>NUCLEOTIDE SEQUENCE</scope>
    <source>
        <strain evidence="8">EXF-9911</strain>
    </source>
</reference>
<dbReference type="PROSITE" id="PS51837">
    <property type="entry name" value="LITAF"/>
    <property type="match status" value="1"/>
</dbReference>
<dbReference type="SMART" id="SM00714">
    <property type="entry name" value="LITAF"/>
    <property type="match status" value="1"/>
</dbReference>
<dbReference type="AlphaFoldDB" id="A0A9P8EXQ5"/>
<comment type="subcellular location">
    <subcellularLocation>
        <location evidence="1">Membrane</location>
        <topology evidence="1">Peripheral membrane protein</topology>
    </subcellularLocation>
</comment>
<evidence type="ECO:0000256" key="1">
    <source>
        <dbReference type="ARBA" id="ARBA00004170"/>
    </source>
</evidence>
<keyword evidence="3" id="KW-0479">Metal-binding</keyword>
<evidence type="ECO:0000313" key="9">
    <source>
        <dbReference type="Proteomes" id="UP000779574"/>
    </source>
</evidence>
<dbReference type="OrthoDB" id="5599753at2759"/>
<dbReference type="GO" id="GO:0008270">
    <property type="term" value="F:zinc ion binding"/>
    <property type="evidence" value="ECO:0007669"/>
    <property type="project" value="TreeGrafter"/>
</dbReference>
<feature type="non-terminal residue" evidence="8">
    <location>
        <position position="127"/>
    </location>
</feature>
<dbReference type="GO" id="GO:0016020">
    <property type="term" value="C:membrane"/>
    <property type="evidence" value="ECO:0007669"/>
    <property type="project" value="UniProtKB-SubCell"/>
</dbReference>
<organism evidence="8 9">
    <name type="scientific">Aureobasidium melanogenum</name>
    <name type="common">Aureobasidium pullulans var. melanogenum</name>
    <dbReference type="NCBI Taxonomy" id="46634"/>
    <lineage>
        <taxon>Eukaryota</taxon>
        <taxon>Fungi</taxon>
        <taxon>Dikarya</taxon>
        <taxon>Ascomycota</taxon>
        <taxon>Pezizomycotina</taxon>
        <taxon>Dothideomycetes</taxon>
        <taxon>Dothideomycetidae</taxon>
        <taxon>Dothideales</taxon>
        <taxon>Saccotheciaceae</taxon>
        <taxon>Aureobasidium</taxon>
    </lineage>
</organism>
<evidence type="ECO:0000313" key="8">
    <source>
        <dbReference type="EMBL" id="KAG9700008.1"/>
    </source>
</evidence>
<feature type="transmembrane region" description="Helical" evidence="6">
    <location>
        <begin position="54"/>
        <end position="71"/>
    </location>
</feature>
<evidence type="ECO:0000256" key="5">
    <source>
        <dbReference type="ARBA" id="ARBA00023136"/>
    </source>
</evidence>
<comment type="similarity">
    <text evidence="2">Belongs to the CDIP1/LITAF family.</text>
</comment>
<keyword evidence="4" id="KW-0862">Zinc</keyword>
<evidence type="ECO:0000259" key="7">
    <source>
        <dbReference type="PROSITE" id="PS51837"/>
    </source>
</evidence>
<accession>A0A9P8EXQ5</accession>
<gene>
    <name evidence="8" type="ORF">KCU76_g1113</name>
</gene>
<dbReference type="PANTHER" id="PTHR23292:SF6">
    <property type="entry name" value="FI16602P1-RELATED"/>
    <property type="match status" value="1"/>
</dbReference>
<dbReference type="InterPro" id="IPR006629">
    <property type="entry name" value="LITAF"/>
</dbReference>
<reference evidence="8" key="1">
    <citation type="journal article" date="2021" name="J Fungi (Basel)">
        <title>Virulence traits and population genomics of the black yeast Aureobasidium melanogenum.</title>
        <authorList>
            <person name="Cernosa A."/>
            <person name="Sun X."/>
            <person name="Gostincar C."/>
            <person name="Fang C."/>
            <person name="Gunde-Cimerman N."/>
            <person name="Song Z."/>
        </authorList>
    </citation>
    <scope>NUCLEOTIDE SEQUENCE</scope>
    <source>
        <strain evidence="8">EXF-9911</strain>
    </source>
</reference>
<sequence length="127" mass="13314">MSKSEVPPPYPTATPVVEHVTPLGSLGASSARVDCPVCKQTTSTRTQKKVGDRAYIWGAVLCVLTGCLCWIPCCMDECKDTEHTCSNCGRPLATAAANGGVKIAPSAATVPSQYERRNETMAATAAP</sequence>
<keyword evidence="6" id="KW-0812">Transmembrane</keyword>